<dbReference type="InterPro" id="IPR036187">
    <property type="entry name" value="DNA_mismatch_repair_MutS_sf"/>
</dbReference>
<dbReference type="GO" id="GO:0032301">
    <property type="term" value="C:MutSalpha complex"/>
    <property type="evidence" value="ECO:0007669"/>
    <property type="project" value="TreeGrafter"/>
</dbReference>
<dbReference type="Gene3D" id="3.40.50.300">
    <property type="entry name" value="P-loop containing nucleotide triphosphate hydrolases"/>
    <property type="match status" value="1"/>
</dbReference>
<evidence type="ECO:0000256" key="3">
    <source>
        <dbReference type="ARBA" id="ARBA00022741"/>
    </source>
</evidence>
<evidence type="ECO:0000256" key="8">
    <source>
        <dbReference type="ARBA" id="ARBA00023242"/>
    </source>
</evidence>
<keyword evidence="3 9" id="KW-0547">Nucleotide-binding</keyword>
<dbReference type="InterPro" id="IPR016151">
    <property type="entry name" value="DNA_mismatch_repair_MutS_N"/>
</dbReference>
<dbReference type="GO" id="GO:0005524">
    <property type="term" value="F:ATP binding"/>
    <property type="evidence" value="ECO:0007669"/>
    <property type="project" value="UniProtKB-KW"/>
</dbReference>
<dbReference type="Pfam" id="PF05190">
    <property type="entry name" value="MutS_IV"/>
    <property type="match status" value="1"/>
</dbReference>
<organism evidence="12 13">
    <name type="scientific">Pichia inconspicua</name>
    <dbReference type="NCBI Taxonomy" id="52247"/>
    <lineage>
        <taxon>Eukaryota</taxon>
        <taxon>Fungi</taxon>
        <taxon>Dikarya</taxon>
        <taxon>Ascomycota</taxon>
        <taxon>Saccharomycotina</taxon>
        <taxon>Pichiomycetes</taxon>
        <taxon>Pichiales</taxon>
        <taxon>Pichiaceae</taxon>
        <taxon>Pichia</taxon>
    </lineage>
</organism>
<dbReference type="Pfam" id="PF00488">
    <property type="entry name" value="MutS_V"/>
    <property type="match status" value="1"/>
</dbReference>
<dbReference type="InterPro" id="IPR007861">
    <property type="entry name" value="DNA_mismatch_repair_MutS_clamp"/>
</dbReference>
<dbReference type="FunFam" id="3.40.50.300:FF:005021">
    <property type="entry name" value="Predicted protein"/>
    <property type="match status" value="1"/>
</dbReference>
<name>A0A4T0X150_9ASCO</name>
<dbReference type="InterPro" id="IPR036678">
    <property type="entry name" value="MutS_con_dom_sf"/>
</dbReference>
<dbReference type="InterPro" id="IPR007860">
    <property type="entry name" value="DNA_mmatch_repair_MutS_con_dom"/>
</dbReference>
<proteinExistence type="inferred from homology"/>
<dbReference type="Pfam" id="PF05192">
    <property type="entry name" value="MutS_III"/>
    <property type="match status" value="1"/>
</dbReference>
<comment type="function">
    <text evidence="9">Component of the post-replicative DNA mismatch repair system (MMR).</text>
</comment>
<evidence type="ECO:0000256" key="2">
    <source>
        <dbReference type="ARBA" id="ARBA00006271"/>
    </source>
</evidence>
<dbReference type="Gene3D" id="1.10.1420.10">
    <property type="match status" value="2"/>
</dbReference>
<comment type="subcellular location">
    <subcellularLocation>
        <location evidence="1">Nucleus</location>
    </subcellularLocation>
</comment>
<comment type="similarity">
    <text evidence="2 9">Belongs to the DNA mismatch repair MutS family.</text>
</comment>
<evidence type="ECO:0000256" key="6">
    <source>
        <dbReference type="ARBA" id="ARBA00023125"/>
    </source>
</evidence>
<evidence type="ECO:0000256" key="5">
    <source>
        <dbReference type="ARBA" id="ARBA00022840"/>
    </source>
</evidence>
<dbReference type="OrthoDB" id="295033at2759"/>
<keyword evidence="6 9" id="KW-0238">DNA-binding</keyword>
<dbReference type="InterPro" id="IPR007695">
    <property type="entry name" value="DNA_mismatch_repair_MutS-lik_N"/>
</dbReference>
<dbReference type="SUPFAM" id="SSF48334">
    <property type="entry name" value="DNA repair protein MutS, domain III"/>
    <property type="match status" value="1"/>
</dbReference>
<feature type="coiled-coil region" evidence="10">
    <location>
        <begin position="510"/>
        <end position="537"/>
    </location>
</feature>
<accession>A0A4T0X150</accession>
<dbReference type="AlphaFoldDB" id="A0A4T0X150"/>
<dbReference type="GO" id="GO:0140664">
    <property type="term" value="F:ATP-dependent DNA damage sensor activity"/>
    <property type="evidence" value="ECO:0007669"/>
    <property type="project" value="InterPro"/>
</dbReference>
<keyword evidence="8" id="KW-0539">Nucleus</keyword>
<dbReference type="PROSITE" id="PS00486">
    <property type="entry name" value="DNA_MISMATCH_REPAIR_2"/>
    <property type="match status" value="1"/>
</dbReference>
<evidence type="ECO:0000313" key="13">
    <source>
        <dbReference type="Proteomes" id="UP000307173"/>
    </source>
</evidence>
<protein>
    <recommendedName>
        <fullName evidence="11">DNA mismatch repair proteins mutS family domain-containing protein</fullName>
    </recommendedName>
</protein>
<gene>
    <name evidence="12" type="ORF">CANINC_002480</name>
</gene>
<evidence type="ECO:0000256" key="1">
    <source>
        <dbReference type="ARBA" id="ARBA00004123"/>
    </source>
</evidence>
<keyword evidence="4 9" id="KW-0227">DNA damage</keyword>
<dbReference type="InterPro" id="IPR045076">
    <property type="entry name" value="MutS"/>
</dbReference>
<dbReference type="EMBL" id="SELW01000396">
    <property type="protein sequence ID" value="TID28485.1"/>
    <property type="molecule type" value="Genomic_DNA"/>
</dbReference>
<dbReference type="Gene3D" id="3.40.1170.10">
    <property type="entry name" value="DNA repair protein MutS, domain I"/>
    <property type="match status" value="1"/>
</dbReference>
<dbReference type="InterPro" id="IPR011184">
    <property type="entry name" value="DNA_mismatch_repair_Msh2"/>
</dbReference>
<keyword evidence="5" id="KW-0067">ATP-binding</keyword>
<evidence type="ECO:0000256" key="9">
    <source>
        <dbReference type="RuleBase" id="RU003756"/>
    </source>
</evidence>
<dbReference type="InterPro" id="IPR000432">
    <property type="entry name" value="DNA_mismatch_repair_MutS_C"/>
</dbReference>
<evidence type="ECO:0000256" key="10">
    <source>
        <dbReference type="SAM" id="Coils"/>
    </source>
</evidence>
<dbReference type="InterPro" id="IPR027417">
    <property type="entry name" value="P-loop_NTPase"/>
</dbReference>
<dbReference type="PANTHER" id="PTHR11361">
    <property type="entry name" value="DNA MISMATCH REPAIR PROTEIN MUTS FAMILY MEMBER"/>
    <property type="match status" value="1"/>
</dbReference>
<dbReference type="Pfam" id="PF05188">
    <property type="entry name" value="MutS_II"/>
    <property type="match status" value="1"/>
</dbReference>
<dbReference type="PANTHER" id="PTHR11361:SF35">
    <property type="entry name" value="DNA MISMATCH REPAIR PROTEIN MSH2"/>
    <property type="match status" value="1"/>
</dbReference>
<dbReference type="SMART" id="SM00533">
    <property type="entry name" value="MUTSd"/>
    <property type="match status" value="1"/>
</dbReference>
<sequence>MSANVYTEETETQPSIYRSYLKLDPPPQRTVRVLLRNGGKTSTNYYYTLFDEDAVLAAEIVYSSHSVLKSSPLIAHPKDLDRKVCIQYLPLSEPTFSSLLHTLILQKNYKIEIYQIENSSTNNWKIQKTASPGHLDEIEDLLYLNADNETNVNSNLELATSSIIAAINLTNSAKEGKRIGLSFYDPNTKFLGLSEYPDTELFSNTESILIQLGIKECLISSNAASSNDIEFTRLTQTIDRCDILITPVNSSTFSSNNSDQDLVTMTGDEHILATSELASMTKALGASNSLILYLGLLGNDSIRGSLTVAKYDLEKYMRLDAAAVRALNLFPSGNNAEGSIVGSAGISSAPTSIYSLLNHCKTAGGSRLLAQWIKQPLIDVEAINDRHSLVEWFVQNAGVLGSLRSKFLSFVPDISRLLRKLSGKRYSGLDEVVRLYQLVKNLSDAIEILNDGLNDDSSIKDLVYEYWVNDMNEHLQVLSKFAEMIEQTVDLESLENATSAASAMSLIQINPQYDDRLMELQTKREKIEQQMKEIHEDAALDLGMEIDKKLKLEQNTNHGWCFRLTRNDSGVLRGKSSSSRSKSASNSQYQELQTVKAGVFFTTVELTSLSNEFQNVLEEYAKQQSTIVSEIRSIAITYVPVFTRLSTVLDSLDVIASFAVVATCAPIEYTRPQKIWGLEDEQRRIRVWQARHPCLEVTEGVSFIPNDYVLGPKNDNQEVVSVNGDKWESGKDFYLITGPNMGGKSTYIRTLGVICLMNQIGSFVPCLENSEFAIVDAIHARVGASDSQLKGVSTFMAEMLEMSSIIASAHEGSLVIVDELGRGTSTYDGFGLAWAISEHLAKDIKSWTLFATHFHELTELAKEYNNVGNLHVVAHVEESKKDSDTRETEDNVTLLYKVEPGICDQSFGIHVAELVKFPQKIISMAKRKAAELEEEKQNPEEIKKAKYSKEEYVEGKETLKAILKEWKAKVIEAGGLEKLESAEAVKILQELTSTKYASEISSNPVLQDTLLL</sequence>
<keyword evidence="7 9" id="KW-0234">DNA repair</keyword>
<dbReference type="SUPFAM" id="SSF53150">
    <property type="entry name" value="DNA repair protein MutS, domain II"/>
    <property type="match status" value="1"/>
</dbReference>
<dbReference type="PIRSF" id="PIRSF005813">
    <property type="entry name" value="MSH2"/>
    <property type="match status" value="1"/>
</dbReference>
<dbReference type="GO" id="GO:0006298">
    <property type="term" value="P:mismatch repair"/>
    <property type="evidence" value="ECO:0007669"/>
    <property type="project" value="InterPro"/>
</dbReference>
<dbReference type="GO" id="GO:0006312">
    <property type="term" value="P:mitotic recombination"/>
    <property type="evidence" value="ECO:0007669"/>
    <property type="project" value="TreeGrafter"/>
</dbReference>
<reference evidence="12 13" key="1">
    <citation type="journal article" date="2019" name="Front. Genet.">
        <title>Whole-Genome Sequencing of the Opportunistic Yeast Pathogen Candida inconspicua Uncovers Its Hybrid Origin.</title>
        <authorList>
            <person name="Mixao V."/>
            <person name="Hansen A.P."/>
            <person name="Saus E."/>
            <person name="Boekhout T."/>
            <person name="Lass-Florl C."/>
            <person name="Gabaldon T."/>
        </authorList>
    </citation>
    <scope>NUCLEOTIDE SEQUENCE [LARGE SCALE GENOMIC DNA]</scope>
    <source>
        <strain evidence="12 13">CBS 180</strain>
    </source>
</reference>
<keyword evidence="10" id="KW-0175">Coiled coil</keyword>
<keyword evidence="13" id="KW-1185">Reference proteome</keyword>
<comment type="caution">
    <text evidence="12">The sequence shown here is derived from an EMBL/GenBank/DDBJ whole genome shotgun (WGS) entry which is preliminary data.</text>
</comment>
<dbReference type="GO" id="GO:0030983">
    <property type="term" value="F:mismatched DNA binding"/>
    <property type="evidence" value="ECO:0007669"/>
    <property type="project" value="InterPro"/>
</dbReference>
<dbReference type="InterPro" id="IPR007696">
    <property type="entry name" value="DNA_mismatch_repair_MutS_core"/>
</dbReference>
<evidence type="ECO:0000256" key="4">
    <source>
        <dbReference type="ARBA" id="ARBA00022763"/>
    </source>
</evidence>
<dbReference type="Proteomes" id="UP000307173">
    <property type="component" value="Unassembled WGS sequence"/>
</dbReference>
<dbReference type="Gene3D" id="3.30.420.110">
    <property type="entry name" value="MutS, connector domain"/>
    <property type="match status" value="1"/>
</dbReference>
<evidence type="ECO:0000313" key="12">
    <source>
        <dbReference type="EMBL" id="TID28485.1"/>
    </source>
</evidence>
<dbReference type="SUPFAM" id="SSF52540">
    <property type="entry name" value="P-loop containing nucleoside triphosphate hydrolases"/>
    <property type="match status" value="1"/>
</dbReference>
<evidence type="ECO:0000256" key="7">
    <source>
        <dbReference type="ARBA" id="ARBA00023204"/>
    </source>
</evidence>
<dbReference type="Pfam" id="PF01624">
    <property type="entry name" value="MutS_I"/>
    <property type="match status" value="1"/>
</dbReference>
<dbReference type="SMART" id="SM00534">
    <property type="entry name" value="MUTSac"/>
    <property type="match status" value="1"/>
</dbReference>
<dbReference type="STRING" id="52247.A0A4T0X150"/>
<feature type="domain" description="DNA mismatch repair proteins mutS family" evidence="11">
    <location>
        <begin position="813"/>
        <end position="829"/>
    </location>
</feature>
<evidence type="ECO:0000259" key="11">
    <source>
        <dbReference type="PROSITE" id="PS00486"/>
    </source>
</evidence>